<dbReference type="AlphaFoldDB" id="A0A834LWV3"/>
<dbReference type="EMBL" id="JAACXV010023664">
    <property type="protein sequence ID" value="KAF7262886.1"/>
    <property type="molecule type" value="Genomic_DNA"/>
</dbReference>
<sequence length="68" mass="7804">MLKAVQKWEKENEFEEEREAGITGKIVESKVARACFQGGCQKDITNIITGKMTSRKKCKKLIYSKSFM</sequence>
<keyword evidence="2" id="KW-1185">Reference proteome</keyword>
<accession>A0A834LWV3</accession>
<dbReference type="Proteomes" id="UP000625711">
    <property type="component" value="Unassembled WGS sequence"/>
</dbReference>
<gene>
    <name evidence="1" type="ORF">GWI33_003934</name>
</gene>
<evidence type="ECO:0000313" key="1">
    <source>
        <dbReference type="EMBL" id="KAF7262886.1"/>
    </source>
</evidence>
<organism evidence="1 2">
    <name type="scientific">Rhynchophorus ferrugineus</name>
    <name type="common">Red palm weevil</name>
    <name type="synonym">Curculio ferrugineus</name>
    <dbReference type="NCBI Taxonomy" id="354439"/>
    <lineage>
        <taxon>Eukaryota</taxon>
        <taxon>Metazoa</taxon>
        <taxon>Ecdysozoa</taxon>
        <taxon>Arthropoda</taxon>
        <taxon>Hexapoda</taxon>
        <taxon>Insecta</taxon>
        <taxon>Pterygota</taxon>
        <taxon>Neoptera</taxon>
        <taxon>Endopterygota</taxon>
        <taxon>Coleoptera</taxon>
        <taxon>Polyphaga</taxon>
        <taxon>Cucujiformia</taxon>
        <taxon>Curculionidae</taxon>
        <taxon>Dryophthorinae</taxon>
        <taxon>Rhynchophorus</taxon>
    </lineage>
</organism>
<comment type="caution">
    <text evidence="1">The sequence shown here is derived from an EMBL/GenBank/DDBJ whole genome shotgun (WGS) entry which is preliminary data.</text>
</comment>
<evidence type="ECO:0000313" key="2">
    <source>
        <dbReference type="Proteomes" id="UP000625711"/>
    </source>
</evidence>
<protein>
    <submittedName>
        <fullName evidence="1">Uncharacterized protein</fullName>
    </submittedName>
</protein>
<reference evidence="1" key="1">
    <citation type="submission" date="2020-08" db="EMBL/GenBank/DDBJ databases">
        <title>Genome sequencing and assembly of the red palm weevil Rhynchophorus ferrugineus.</title>
        <authorList>
            <person name="Dias G.B."/>
            <person name="Bergman C.M."/>
            <person name="Manee M."/>
        </authorList>
    </citation>
    <scope>NUCLEOTIDE SEQUENCE</scope>
    <source>
        <strain evidence="1">AA-2017</strain>
        <tissue evidence="1">Whole larva</tissue>
    </source>
</reference>
<name>A0A834LWV3_RHYFE</name>
<proteinExistence type="predicted"/>